<sequence>MTRPQDSAAALTTKVGGTDHLILMRCIEDDRFGNPDKVNGAYIDRDAPHFVTSEHRRTRSYDSVLNALPVEHYHRICGLEEVTGLARFSAPSWRLRILARTANPAPELLHEETGTGVADLALPVALSGKPYRLYFELSWAGALSVDLLAWSAPKPDRLQPLGVSITTYNKAAYLLPNLATLAESAAYGAGMLDILVVNNGDPLPEAPDMAEVKPLPNVGGTGGFLAGHAHFRKKGYRHFVIMDDDIAILPDFIDRLYAMSCFARGMHVGTMAEILNTYRTDREGAGGQCLGLPYLRDRPDQSLH</sequence>
<evidence type="ECO:0008006" key="3">
    <source>
        <dbReference type="Google" id="ProtNLM"/>
    </source>
</evidence>
<dbReference type="EMBL" id="JBDNCH010000003">
    <property type="protein sequence ID" value="MEN9062983.1"/>
    <property type="molecule type" value="Genomic_DNA"/>
</dbReference>
<gene>
    <name evidence="1" type="ORF">ABFB10_20405</name>
</gene>
<name>A0AAW9SPS2_9RHOB</name>
<dbReference type="Proteomes" id="UP001428774">
    <property type="component" value="Unassembled WGS sequence"/>
</dbReference>
<evidence type="ECO:0000313" key="1">
    <source>
        <dbReference type="EMBL" id="MEN9062983.1"/>
    </source>
</evidence>
<accession>A0AAW9SPS2</accession>
<dbReference type="SUPFAM" id="SSF53448">
    <property type="entry name" value="Nucleotide-diphospho-sugar transferases"/>
    <property type="match status" value="1"/>
</dbReference>
<organism evidence="1 2">
    <name type="scientific">Ponticoccus litoralis</name>
    <dbReference type="NCBI Taxonomy" id="422297"/>
    <lineage>
        <taxon>Bacteria</taxon>
        <taxon>Pseudomonadati</taxon>
        <taxon>Pseudomonadota</taxon>
        <taxon>Alphaproteobacteria</taxon>
        <taxon>Rhodobacterales</taxon>
        <taxon>Roseobacteraceae</taxon>
        <taxon>Ponticoccus</taxon>
    </lineage>
</organism>
<comment type="caution">
    <text evidence="1">The sequence shown here is derived from an EMBL/GenBank/DDBJ whole genome shotgun (WGS) entry which is preliminary data.</text>
</comment>
<dbReference type="RefSeq" id="WP_347168091.1">
    <property type="nucleotide sequence ID" value="NZ_JBDNCH010000003.1"/>
</dbReference>
<evidence type="ECO:0000313" key="2">
    <source>
        <dbReference type="Proteomes" id="UP001428774"/>
    </source>
</evidence>
<dbReference type="Gene3D" id="3.90.550.60">
    <property type="match status" value="1"/>
</dbReference>
<dbReference type="InterPro" id="IPR029044">
    <property type="entry name" value="Nucleotide-diphossugar_trans"/>
</dbReference>
<keyword evidence="2" id="KW-1185">Reference proteome</keyword>
<protein>
    <recommendedName>
        <fullName evidence="3">Glycosyl transferase family 2</fullName>
    </recommendedName>
</protein>
<dbReference type="AlphaFoldDB" id="A0AAW9SPS2"/>
<proteinExistence type="predicted"/>
<reference evidence="1 2" key="1">
    <citation type="submission" date="2024-05" db="EMBL/GenBank/DDBJ databases">
        <title>Genome sequence of Ponticoccus litoralis KCCM 90028.</title>
        <authorList>
            <person name="Kim J.M."/>
            <person name="Lee J.K."/>
            <person name="Choi B.J."/>
            <person name="Bayburt H."/>
            <person name="Baek J.H."/>
            <person name="Jeon C.O."/>
        </authorList>
    </citation>
    <scope>NUCLEOTIDE SEQUENCE [LARGE SCALE GENOMIC DNA]</scope>
    <source>
        <strain evidence="1 2">KCCM 90028</strain>
    </source>
</reference>